<dbReference type="RefSeq" id="WP_094861724.1">
    <property type="nucleotide sequence ID" value="NZ_NKYE01000003.1"/>
</dbReference>
<evidence type="ECO:0000313" key="2">
    <source>
        <dbReference type="Proteomes" id="UP000242444"/>
    </source>
</evidence>
<keyword evidence="2" id="KW-1185">Reference proteome</keyword>
<sequence>MTFPVPTYADGTIIDNPKWSAQVAAINDLNNRVGPTGVALNVRADALEALTTNTGTNGGQGNARLADRLGTGVGTGTNTTTGSAASQLASLRTRMTSGETTDTDHAGRIAAMETSRTNGWKGGWVASGTRQRFTGGANLIFNSNPETGVGVSYSGGLFTFTKFGKWALKATVAFGEPTSGDSAPAAGTALALRFKRQSDGATFGQNIGQLVSSGFGGGTAIGWDPDIQSGAAVWSVEMVPSATPVTVAADSRVAFTATYLGS</sequence>
<dbReference type="InParanoid" id="A0A263D8U2"/>
<dbReference type="AlphaFoldDB" id="A0A263D8U2"/>
<proteinExistence type="predicted"/>
<name>A0A263D8U2_9PSEU</name>
<reference evidence="1 2" key="1">
    <citation type="submission" date="2017-07" db="EMBL/GenBank/DDBJ databases">
        <title>Amycolatopsis antarcticus sp. nov., isolated from the surface of an Antarcticus brown macroalga.</title>
        <authorList>
            <person name="Wang J."/>
            <person name="Leiva S."/>
            <person name="Huang J."/>
            <person name="Huang Y."/>
        </authorList>
    </citation>
    <scope>NUCLEOTIDE SEQUENCE [LARGE SCALE GENOMIC DNA]</scope>
    <source>
        <strain evidence="1 2">AU-G6</strain>
    </source>
</reference>
<accession>A0A263D8U2</accession>
<dbReference type="EMBL" id="NKYE01000003">
    <property type="protein sequence ID" value="OZM73967.1"/>
    <property type="molecule type" value="Genomic_DNA"/>
</dbReference>
<comment type="caution">
    <text evidence="1">The sequence shown here is derived from an EMBL/GenBank/DDBJ whole genome shotgun (WGS) entry which is preliminary data.</text>
</comment>
<dbReference type="Proteomes" id="UP000242444">
    <property type="component" value="Unassembled WGS sequence"/>
</dbReference>
<organism evidence="1 2">
    <name type="scientific">Amycolatopsis antarctica</name>
    <dbReference type="NCBI Taxonomy" id="1854586"/>
    <lineage>
        <taxon>Bacteria</taxon>
        <taxon>Bacillati</taxon>
        <taxon>Actinomycetota</taxon>
        <taxon>Actinomycetes</taxon>
        <taxon>Pseudonocardiales</taxon>
        <taxon>Pseudonocardiaceae</taxon>
        <taxon>Amycolatopsis</taxon>
    </lineage>
</organism>
<evidence type="ECO:0000313" key="1">
    <source>
        <dbReference type="EMBL" id="OZM73967.1"/>
    </source>
</evidence>
<gene>
    <name evidence="1" type="ORF">CFN78_06680</name>
</gene>
<protein>
    <submittedName>
        <fullName evidence="1">Uncharacterized protein</fullName>
    </submittedName>
</protein>